<gene>
    <name evidence="2" type="ORF">DACRYDRAFT_20388</name>
</gene>
<dbReference type="InterPro" id="IPR015655">
    <property type="entry name" value="PP2C"/>
</dbReference>
<keyword evidence="3" id="KW-1185">Reference proteome</keyword>
<dbReference type="GO" id="GO:0004722">
    <property type="term" value="F:protein serine/threonine phosphatase activity"/>
    <property type="evidence" value="ECO:0007669"/>
    <property type="project" value="InterPro"/>
</dbReference>
<dbReference type="STRING" id="1858805.M5G984"/>
<dbReference type="GeneID" id="63686980"/>
<dbReference type="InterPro" id="IPR036457">
    <property type="entry name" value="PPM-type-like_dom_sf"/>
</dbReference>
<dbReference type="HOGENOM" id="CLU_020130_0_0_1"/>
<evidence type="ECO:0000313" key="2">
    <source>
        <dbReference type="EMBL" id="EJU04755.1"/>
    </source>
</evidence>
<organism evidence="2 3">
    <name type="scientific">Dacryopinax primogenitus (strain DJM 731)</name>
    <name type="common">Brown rot fungus</name>
    <dbReference type="NCBI Taxonomy" id="1858805"/>
    <lineage>
        <taxon>Eukaryota</taxon>
        <taxon>Fungi</taxon>
        <taxon>Dikarya</taxon>
        <taxon>Basidiomycota</taxon>
        <taxon>Agaricomycotina</taxon>
        <taxon>Dacrymycetes</taxon>
        <taxon>Dacrymycetales</taxon>
        <taxon>Dacrymycetaceae</taxon>
        <taxon>Dacryopinax</taxon>
    </lineage>
</organism>
<dbReference type="OrthoDB" id="19329at2759"/>
<dbReference type="OMA" id="NIAMEMP"/>
<dbReference type="EMBL" id="JH795857">
    <property type="protein sequence ID" value="EJU04755.1"/>
    <property type="molecule type" value="Genomic_DNA"/>
</dbReference>
<proteinExistence type="predicted"/>
<dbReference type="CDD" id="cd00143">
    <property type="entry name" value="PP2Cc"/>
    <property type="match status" value="1"/>
</dbReference>
<dbReference type="RefSeq" id="XP_040631649.1">
    <property type="nucleotide sequence ID" value="XM_040771918.1"/>
</dbReference>
<evidence type="ECO:0000313" key="3">
    <source>
        <dbReference type="Proteomes" id="UP000030653"/>
    </source>
</evidence>
<reference evidence="2 3" key="1">
    <citation type="journal article" date="2012" name="Science">
        <title>The Paleozoic origin of enzymatic lignin decomposition reconstructed from 31 fungal genomes.</title>
        <authorList>
            <person name="Floudas D."/>
            <person name="Binder M."/>
            <person name="Riley R."/>
            <person name="Barry K."/>
            <person name="Blanchette R.A."/>
            <person name="Henrissat B."/>
            <person name="Martinez A.T."/>
            <person name="Otillar R."/>
            <person name="Spatafora J.W."/>
            <person name="Yadav J.S."/>
            <person name="Aerts A."/>
            <person name="Benoit I."/>
            <person name="Boyd A."/>
            <person name="Carlson A."/>
            <person name="Copeland A."/>
            <person name="Coutinho P.M."/>
            <person name="de Vries R.P."/>
            <person name="Ferreira P."/>
            <person name="Findley K."/>
            <person name="Foster B."/>
            <person name="Gaskell J."/>
            <person name="Glotzer D."/>
            <person name="Gorecki P."/>
            <person name="Heitman J."/>
            <person name="Hesse C."/>
            <person name="Hori C."/>
            <person name="Igarashi K."/>
            <person name="Jurgens J.A."/>
            <person name="Kallen N."/>
            <person name="Kersten P."/>
            <person name="Kohler A."/>
            <person name="Kuees U."/>
            <person name="Kumar T.K.A."/>
            <person name="Kuo A."/>
            <person name="LaButti K."/>
            <person name="Larrondo L.F."/>
            <person name="Lindquist E."/>
            <person name="Ling A."/>
            <person name="Lombard V."/>
            <person name="Lucas S."/>
            <person name="Lundell T."/>
            <person name="Martin R."/>
            <person name="McLaughlin D.J."/>
            <person name="Morgenstern I."/>
            <person name="Morin E."/>
            <person name="Murat C."/>
            <person name="Nagy L.G."/>
            <person name="Nolan M."/>
            <person name="Ohm R.A."/>
            <person name="Patyshakuliyeva A."/>
            <person name="Rokas A."/>
            <person name="Ruiz-Duenas F.J."/>
            <person name="Sabat G."/>
            <person name="Salamov A."/>
            <person name="Samejima M."/>
            <person name="Schmutz J."/>
            <person name="Slot J.C."/>
            <person name="St John F."/>
            <person name="Stenlid J."/>
            <person name="Sun H."/>
            <person name="Sun S."/>
            <person name="Syed K."/>
            <person name="Tsang A."/>
            <person name="Wiebenga A."/>
            <person name="Young D."/>
            <person name="Pisabarro A."/>
            <person name="Eastwood D.C."/>
            <person name="Martin F."/>
            <person name="Cullen D."/>
            <person name="Grigoriev I.V."/>
            <person name="Hibbett D.S."/>
        </authorList>
    </citation>
    <scope>NUCLEOTIDE SEQUENCE [LARGE SCALE GENOMIC DNA]</scope>
    <source>
        <strain evidence="2 3">DJM-731 SS1</strain>
    </source>
</reference>
<feature type="domain" description="PPM-type phosphatase" evidence="1">
    <location>
        <begin position="65"/>
        <end position="422"/>
    </location>
</feature>
<dbReference type="Gene3D" id="3.60.40.10">
    <property type="entry name" value="PPM-type phosphatase domain"/>
    <property type="match status" value="1"/>
</dbReference>
<dbReference type="Proteomes" id="UP000030653">
    <property type="component" value="Unassembled WGS sequence"/>
</dbReference>
<accession>M5G984</accession>
<dbReference type="PROSITE" id="PS51746">
    <property type="entry name" value="PPM_2"/>
    <property type="match status" value="1"/>
</dbReference>
<dbReference type="AlphaFoldDB" id="M5G984"/>
<dbReference type="SUPFAM" id="SSF81606">
    <property type="entry name" value="PP2C-like"/>
    <property type="match status" value="1"/>
</dbReference>
<dbReference type="PANTHER" id="PTHR13832">
    <property type="entry name" value="PROTEIN PHOSPHATASE 2C"/>
    <property type="match status" value="1"/>
</dbReference>
<protein>
    <submittedName>
        <fullName evidence="2">Protein serine/threonine phosphatase 2C</fullName>
    </submittedName>
</protein>
<evidence type="ECO:0000259" key="1">
    <source>
        <dbReference type="PROSITE" id="PS51746"/>
    </source>
</evidence>
<name>M5G984_DACPD</name>
<dbReference type="InterPro" id="IPR001932">
    <property type="entry name" value="PPM-type_phosphatase-like_dom"/>
</dbReference>
<sequence>MSVTVRKKLQTALPHLSSAELRCLGFDLGVDEDELPGRQLGLRLGERIGRLANVQRHEHRFSDVKSSSGSLQPWRRSEDRLTVQTYTMESGEYLLAMVIDGHGGKECASYAQKTLPVRIRRELEAIGTISKCDEISRALQRGITVFDEQLAQALKKAVSKVPPQETLSTMFSQEDVLKRLLRCFRGACVAVVLVRVSTQDLWVANFGDCLVVEGHKRGGDPSGGWQVRQLTEDHNTSNGNEVKRIKNEHPGEECIIEDRVLGKTLPTRTLGNWDQKWQKEVVGPLYAFVPFVRPETPPARDRLLANSLSPPYQISIADVRHEKLPGGRVVLIVASDGLPANYARLNPDQHTDADESRQDMIESWVRSVNREPLEGLEDAEVTAAERIIRDTLGGRDERKVLVNVTDRLRLLRDDLTVIAIELAFPEPSV</sequence>
<dbReference type="Pfam" id="PF00481">
    <property type="entry name" value="PP2C"/>
    <property type="match status" value="1"/>
</dbReference>
<dbReference type="PANTHER" id="PTHR13832:SF792">
    <property type="entry name" value="GM14286P"/>
    <property type="match status" value="1"/>
</dbReference>
<dbReference type="SMART" id="SM00332">
    <property type="entry name" value="PP2Cc"/>
    <property type="match status" value="1"/>
</dbReference>